<feature type="region of interest" description="Disordered" evidence="1">
    <location>
        <begin position="166"/>
        <end position="203"/>
    </location>
</feature>
<feature type="compositionally biased region" description="Basic and acidic residues" evidence="1">
    <location>
        <begin position="10"/>
        <end position="19"/>
    </location>
</feature>
<feature type="compositionally biased region" description="Low complexity" evidence="1">
    <location>
        <begin position="172"/>
        <end position="188"/>
    </location>
</feature>
<dbReference type="STRING" id="139420.A0A371DLK0"/>
<keyword evidence="3" id="KW-1185">Reference proteome</keyword>
<feature type="region of interest" description="Disordered" evidence="1">
    <location>
        <begin position="1580"/>
        <end position="1599"/>
    </location>
</feature>
<dbReference type="SUPFAM" id="SSF48371">
    <property type="entry name" value="ARM repeat"/>
    <property type="match status" value="1"/>
</dbReference>
<feature type="region of interest" description="Disordered" evidence="1">
    <location>
        <begin position="1"/>
        <end position="26"/>
    </location>
</feature>
<dbReference type="Proteomes" id="UP000256964">
    <property type="component" value="Unassembled WGS sequence"/>
</dbReference>
<gene>
    <name evidence="2" type="ORF">OH76DRAFT_1553511</name>
</gene>
<sequence length="1599" mass="175076">MSLPTPPGTSHRDEKENRAPRFGRVSWCEQPEYHTITASPPRTLSAKSSVAKAGPSRPILKRTAHPVLHTLEEDAKESTPEPEDPLADLHYLDHPVAQILAPDASLRELIQSYSILTARLRTSVAGNTDADASWPLFQPLRKHRAAFVQAVVRDLCQVFIDPLEGSTSVTDSPTSPREPPSTSSLPSPRESPKKKKKQGMSAEQVKRARDLCGVCHAAMRLLHAVFTSPSLWSLFDEEDLGYMLTQVLAIPMANQLPTPNARKTCALAIWLIQTQRLPAEVLEPARDRIAYALRRGIEGELGKEGKKGSQTDGLKAIHDLALYLPGIFVPAFSSLVGPILSCLLAPTLVIRNQACHALGGLALAASSLPPSEAHTRMSTAVASRLVKSNDVSPTTPSKKRVDVSPSKDSVLVRTLRTTLQAPEPKHAAQGPVWGFSVIAHLVVLLGPTVWLHAELTRTVTALFSLGMRHPKSSARALGCLAWRAMTWAFFRPPHVKVVVDPETDGDDDSATEDDAVAERSRHDETLRANFKLLSTVLDMGAGVCTVGALLGHEMIDDKQVLVALDILGFMSRKGGQTCKDAMDLTRHLLSAVSPAEMAEDKEWDPRRLLPQDFFSANPGLLTAEWKTLSSTVKAVIEECPHIPDIRTLSQEEISGPGMWEAFLGIWKDGLSVLRLVWGSEAVPSEIREIWFHLLQCNVRTMLDREDDEGLAKLAVAARDVLLGILEDRTLDFAMRKEEFDEVPTSPIRPTGSKGKAVDEPLPHSRRNFAVKLFLVRDLFTLTRAVIPAELFAELAESVLRYLNVREERLVGDVHCADQVREQWASLCADVTFACDTSILQAFWENTLRKGRRESDWDPEVLSTVWEVFVERWESDAAGDSPSWETAVVLLSAPFIGGSDWDMDNDAIDIWDKLLRQAIDTALDHGIDSTTLIDQIAGLIATNHSPSSTAAVRVADLLLSNVEIAEARQVPNEVLEFANDTLNAAYPPAPRHKVMCMWLIRTLTRVIDGCPPELCFSMLELIVEGMRTWVADEFDVCTVDEYSCDILPLYQTVLVSMQALPVDTQILETLAPLLVAPFSGRLDKHAGTVDAFDEFWQAAYAGLPAPPCGYPEQIVQCLNVVAKARLEEQEDEALVEDMTAVLDGEVESPILEQLARTEDALGRVEDEEAVESEDEGSVVVPSPRTLAAMSGPVPMPTSPVPVAFFDAAHPIAPSTPRTSPHRRPYSHSTPSRSYNVAPCPIASSAMDVSPIRAPTTPKRSPAKSHTAKNKENHSPLLHIPTVTERLAARSPLLLESILGKRPRNEDAEDLAALDEKAPKISRLDASPLARLAVNSVQIHAIMHDSSNAEVLKELPGQSAAEDMTKPVQDVRAPSAQDDASPVASLQSSPTPISRKRKGVFLDAVEVPAVETIIRARRRLSMTPLTEENHASTSALQPPLRRTRSATKLLETGFQKLATPKRRRVGRAEELRGEAADLSSPLRSLRDSQLFGSDDSIMMASPNLKDAQDLPPSDDDVHVGQVTPHRLVSPAIRRIQHIDFNSDPPSSDDSTESTSPTIERVSRKIARLSSERFSKPKSIFSGLRSRSLSGSSSSSALGSDL</sequence>
<evidence type="ECO:0000313" key="3">
    <source>
        <dbReference type="Proteomes" id="UP000256964"/>
    </source>
</evidence>
<feature type="region of interest" description="Disordered" evidence="1">
    <location>
        <begin position="1536"/>
        <end position="1561"/>
    </location>
</feature>
<protein>
    <recommendedName>
        <fullName evidence="4">Telomere-associated protein Rif1 N-terminal domain-containing protein</fullName>
    </recommendedName>
</protein>
<dbReference type="InterPro" id="IPR016024">
    <property type="entry name" value="ARM-type_fold"/>
</dbReference>
<accession>A0A371DLK0</accession>
<evidence type="ECO:0000256" key="1">
    <source>
        <dbReference type="SAM" id="MobiDB-lite"/>
    </source>
</evidence>
<reference evidence="2 3" key="1">
    <citation type="journal article" date="2018" name="Biotechnol. Biofuels">
        <title>Integrative visual omics of the white-rot fungus Polyporus brumalis exposes the biotechnological potential of its oxidative enzymes for delignifying raw plant biomass.</title>
        <authorList>
            <person name="Miyauchi S."/>
            <person name="Rancon A."/>
            <person name="Drula E."/>
            <person name="Hage H."/>
            <person name="Chaduli D."/>
            <person name="Favel A."/>
            <person name="Grisel S."/>
            <person name="Henrissat B."/>
            <person name="Herpoel-Gimbert I."/>
            <person name="Ruiz-Duenas F.J."/>
            <person name="Chevret D."/>
            <person name="Hainaut M."/>
            <person name="Lin J."/>
            <person name="Wang M."/>
            <person name="Pangilinan J."/>
            <person name="Lipzen A."/>
            <person name="Lesage-Meessen L."/>
            <person name="Navarro D."/>
            <person name="Riley R."/>
            <person name="Grigoriev I.V."/>
            <person name="Zhou S."/>
            <person name="Raouche S."/>
            <person name="Rosso M.N."/>
        </authorList>
    </citation>
    <scope>NUCLEOTIDE SEQUENCE [LARGE SCALE GENOMIC DNA]</scope>
    <source>
        <strain evidence="2 3">BRFM 1820</strain>
    </source>
</reference>
<dbReference type="EMBL" id="KZ857387">
    <property type="protein sequence ID" value="RDX53404.1"/>
    <property type="molecule type" value="Genomic_DNA"/>
</dbReference>
<feature type="compositionally biased region" description="Acidic residues" evidence="1">
    <location>
        <begin position="501"/>
        <end position="515"/>
    </location>
</feature>
<feature type="region of interest" description="Disordered" evidence="1">
    <location>
        <begin position="500"/>
        <end position="520"/>
    </location>
</feature>
<name>A0A371DLK0_9APHY</name>
<organism evidence="2 3">
    <name type="scientific">Lentinus brumalis</name>
    <dbReference type="NCBI Taxonomy" id="2498619"/>
    <lineage>
        <taxon>Eukaryota</taxon>
        <taxon>Fungi</taxon>
        <taxon>Dikarya</taxon>
        <taxon>Basidiomycota</taxon>
        <taxon>Agaricomycotina</taxon>
        <taxon>Agaricomycetes</taxon>
        <taxon>Polyporales</taxon>
        <taxon>Polyporaceae</taxon>
        <taxon>Lentinus</taxon>
    </lineage>
</organism>
<evidence type="ECO:0008006" key="4">
    <source>
        <dbReference type="Google" id="ProtNLM"/>
    </source>
</evidence>
<feature type="region of interest" description="Disordered" evidence="1">
    <location>
        <begin position="1249"/>
        <end position="1272"/>
    </location>
</feature>
<evidence type="ECO:0000313" key="2">
    <source>
        <dbReference type="EMBL" id="RDX53404.1"/>
    </source>
</evidence>
<feature type="region of interest" description="Disordered" evidence="1">
    <location>
        <begin position="1360"/>
        <end position="1390"/>
    </location>
</feature>
<feature type="region of interest" description="Disordered" evidence="1">
    <location>
        <begin position="1210"/>
        <end position="1236"/>
    </location>
</feature>
<feature type="region of interest" description="Disordered" evidence="1">
    <location>
        <begin position="1458"/>
        <end position="1480"/>
    </location>
</feature>
<feature type="compositionally biased region" description="Low complexity" evidence="1">
    <location>
        <begin position="1540"/>
        <end position="1555"/>
    </location>
</feature>
<proteinExistence type="predicted"/>
<dbReference type="OrthoDB" id="2591260at2759"/>
<feature type="compositionally biased region" description="Basic and acidic residues" evidence="1">
    <location>
        <begin position="1464"/>
        <end position="1473"/>
    </location>
</feature>